<proteinExistence type="predicted"/>
<dbReference type="EMBL" id="KK914782">
    <property type="protein sequence ID" value="KDP28792.1"/>
    <property type="molecule type" value="Genomic_DNA"/>
</dbReference>
<dbReference type="PANTHER" id="PTHR34961">
    <property type="entry name" value="TRANSMEMBRANE PROTEIN"/>
    <property type="match status" value="1"/>
</dbReference>
<name>A0A067JY46_JATCU</name>
<accession>A0A067JY46</accession>
<feature type="compositionally biased region" description="Basic and acidic residues" evidence="1">
    <location>
        <begin position="37"/>
        <end position="76"/>
    </location>
</feature>
<feature type="region of interest" description="Disordered" evidence="1">
    <location>
        <begin position="1"/>
        <end position="112"/>
    </location>
</feature>
<dbReference type="InterPro" id="IPR053313">
    <property type="entry name" value="RGF"/>
</dbReference>
<dbReference type="AlphaFoldDB" id="A0A067JY46"/>
<organism evidence="2 3">
    <name type="scientific">Jatropha curcas</name>
    <name type="common">Barbados nut</name>
    <dbReference type="NCBI Taxonomy" id="180498"/>
    <lineage>
        <taxon>Eukaryota</taxon>
        <taxon>Viridiplantae</taxon>
        <taxon>Streptophyta</taxon>
        <taxon>Embryophyta</taxon>
        <taxon>Tracheophyta</taxon>
        <taxon>Spermatophyta</taxon>
        <taxon>Magnoliopsida</taxon>
        <taxon>eudicotyledons</taxon>
        <taxon>Gunneridae</taxon>
        <taxon>Pentapetalae</taxon>
        <taxon>rosids</taxon>
        <taxon>fabids</taxon>
        <taxon>Malpighiales</taxon>
        <taxon>Euphorbiaceae</taxon>
        <taxon>Crotonoideae</taxon>
        <taxon>Jatropheae</taxon>
        <taxon>Jatropha</taxon>
    </lineage>
</organism>
<dbReference type="OrthoDB" id="689613at2759"/>
<protein>
    <submittedName>
        <fullName evidence="2">Uncharacterized protein</fullName>
    </submittedName>
</protein>
<dbReference type="PANTHER" id="PTHR34961:SF1">
    <property type="entry name" value="ROOT MERISTEM GROWTH FACTOR 10"/>
    <property type="match status" value="1"/>
</dbReference>
<evidence type="ECO:0000256" key="1">
    <source>
        <dbReference type="SAM" id="MobiDB-lite"/>
    </source>
</evidence>
<sequence length="112" mass="12667">MLNQHINGEKMSVAPKVEFSSSNLKAAEASKEGSISETHDRQLDDNIDREKLMKSKKELKMAEKNARKSGAVEKESVVSVPWRLPRSKREENKQPGFNLDYSPPKTHPPSHN</sequence>
<reference evidence="2 3" key="1">
    <citation type="journal article" date="2014" name="PLoS ONE">
        <title>Global Analysis of Gene Expression Profiles in Physic Nut (Jatropha curcas L.) Seedlings Exposed to Salt Stress.</title>
        <authorList>
            <person name="Zhang L."/>
            <person name="Zhang C."/>
            <person name="Wu P."/>
            <person name="Chen Y."/>
            <person name="Li M."/>
            <person name="Jiang H."/>
            <person name="Wu G."/>
        </authorList>
    </citation>
    <scope>NUCLEOTIDE SEQUENCE [LARGE SCALE GENOMIC DNA]</scope>
    <source>
        <strain evidence="3">cv. GZQX0401</strain>
        <tissue evidence="2">Young leaves</tissue>
    </source>
</reference>
<evidence type="ECO:0000313" key="2">
    <source>
        <dbReference type="EMBL" id="KDP28792.1"/>
    </source>
</evidence>
<gene>
    <name evidence="2" type="ORF">JCGZ_14563</name>
</gene>
<evidence type="ECO:0000313" key="3">
    <source>
        <dbReference type="Proteomes" id="UP000027138"/>
    </source>
</evidence>
<dbReference type="Proteomes" id="UP000027138">
    <property type="component" value="Unassembled WGS sequence"/>
</dbReference>
<keyword evidence="3" id="KW-1185">Reference proteome</keyword>